<dbReference type="EMBL" id="JBEYBF010000045">
    <property type="protein sequence ID" value="MEU1956793.1"/>
    <property type="molecule type" value="Genomic_DNA"/>
</dbReference>
<comment type="caution">
    <text evidence="1">The sequence shown here is derived from an EMBL/GenBank/DDBJ whole genome shotgun (WGS) entry which is preliminary data.</text>
</comment>
<evidence type="ECO:0000313" key="1">
    <source>
        <dbReference type="EMBL" id="MEU1956793.1"/>
    </source>
</evidence>
<gene>
    <name evidence="1" type="ORF">ABZ510_33700</name>
</gene>
<keyword evidence="2" id="KW-1185">Reference proteome</keyword>
<protein>
    <submittedName>
        <fullName evidence="1">Uncharacterized protein</fullName>
    </submittedName>
</protein>
<sequence>MSAPNGAADRYDPTGEAAIWSRAAELVASLRTPEMSEDWNAALEQASRALDSEARGVRQGKGGMYYRVISGSDYDPMA</sequence>
<dbReference type="RefSeq" id="WP_356959872.1">
    <property type="nucleotide sequence ID" value="NZ_JBEYBD010000037.1"/>
</dbReference>
<organism evidence="1 2">
    <name type="scientific">Nocardia rhamnosiphila</name>
    <dbReference type="NCBI Taxonomy" id="426716"/>
    <lineage>
        <taxon>Bacteria</taxon>
        <taxon>Bacillati</taxon>
        <taxon>Actinomycetota</taxon>
        <taxon>Actinomycetes</taxon>
        <taxon>Mycobacteriales</taxon>
        <taxon>Nocardiaceae</taxon>
        <taxon>Nocardia</taxon>
    </lineage>
</organism>
<proteinExistence type="predicted"/>
<evidence type="ECO:0000313" key="2">
    <source>
        <dbReference type="Proteomes" id="UP001550628"/>
    </source>
</evidence>
<accession>A0ABV2X0Z1</accession>
<dbReference type="Proteomes" id="UP001550628">
    <property type="component" value="Unassembled WGS sequence"/>
</dbReference>
<reference evidence="1 2" key="1">
    <citation type="submission" date="2024-06" db="EMBL/GenBank/DDBJ databases">
        <title>The Natural Products Discovery Center: Release of the First 8490 Sequenced Strains for Exploring Actinobacteria Biosynthetic Diversity.</title>
        <authorList>
            <person name="Kalkreuter E."/>
            <person name="Kautsar S.A."/>
            <person name="Yang D."/>
            <person name="Bader C.D."/>
            <person name="Teijaro C.N."/>
            <person name="Fluegel L."/>
            <person name="Davis C.M."/>
            <person name="Simpson J.R."/>
            <person name="Lauterbach L."/>
            <person name="Steele A.D."/>
            <person name="Gui C."/>
            <person name="Meng S."/>
            <person name="Li G."/>
            <person name="Viehrig K."/>
            <person name="Ye F."/>
            <person name="Su P."/>
            <person name="Kiefer A.F."/>
            <person name="Nichols A."/>
            <person name="Cepeda A.J."/>
            <person name="Yan W."/>
            <person name="Fan B."/>
            <person name="Jiang Y."/>
            <person name="Adhikari A."/>
            <person name="Zheng C.-J."/>
            <person name="Schuster L."/>
            <person name="Cowan T.M."/>
            <person name="Smanski M.J."/>
            <person name="Chevrette M.G."/>
            <person name="De Carvalho L.P.S."/>
            <person name="Shen B."/>
        </authorList>
    </citation>
    <scope>NUCLEOTIDE SEQUENCE [LARGE SCALE GENOMIC DNA]</scope>
    <source>
        <strain evidence="1 2">NPDC019708</strain>
    </source>
</reference>
<name>A0ABV2X0Z1_9NOCA</name>